<protein>
    <recommendedName>
        <fullName evidence="3">Protein kinase domain-containing protein</fullName>
    </recommendedName>
</protein>
<sequence length="334" mass="36939">MTTVRAAAEAIADARSPEDLFGAAATDFTARQAARRRYRQLAALVHPDRDATAGAVFSRLAELYQQWQELGDNAFEVTGTVDRYRVGAPHARGSVADLHLSATARIVKIPRRATANRLLAAERNALRDIATVGRDHPWLRPYFPDLVDTVDHVDTASDEPRTVNVLDALTDGFVTLDEIRTAYSQGLDPRDYAWMHRRLLRCLAGAALAGWVHTAITPANVLIHPRQHGVVLVGWSFATRPGRPAAATLGAIDYPPEIRDAVRPQTDIHLAHRLMLTMLGEHAPAPLRAFAAGCLQADPRRRPEAADLLPEFDDLLERLYGKRRFRPFALPKGQ</sequence>
<keyword evidence="2" id="KW-1185">Reference proteome</keyword>
<proteinExistence type="predicted"/>
<dbReference type="EMBL" id="JABELX010000005">
    <property type="protein sequence ID" value="NNH71604.1"/>
    <property type="molecule type" value="Genomic_DNA"/>
</dbReference>
<gene>
    <name evidence="1" type="ORF">HLB23_17305</name>
</gene>
<dbReference type="Proteomes" id="UP000586827">
    <property type="component" value="Unassembled WGS sequence"/>
</dbReference>
<dbReference type="SUPFAM" id="SSF56112">
    <property type="entry name" value="Protein kinase-like (PK-like)"/>
    <property type="match status" value="1"/>
</dbReference>
<dbReference type="SUPFAM" id="SSF46565">
    <property type="entry name" value="Chaperone J-domain"/>
    <property type="match status" value="1"/>
</dbReference>
<dbReference type="InterPro" id="IPR036869">
    <property type="entry name" value="J_dom_sf"/>
</dbReference>
<dbReference type="RefSeq" id="WP_067521626.1">
    <property type="nucleotide sequence ID" value="NZ_JABELX010000005.1"/>
</dbReference>
<evidence type="ECO:0000313" key="2">
    <source>
        <dbReference type="Proteomes" id="UP000586827"/>
    </source>
</evidence>
<reference evidence="1 2" key="1">
    <citation type="submission" date="2020-05" db="EMBL/GenBank/DDBJ databases">
        <title>MicrobeNet Type strains.</title>
        <authorList>
            <person name="Nicholson A.C."/>
        </authorList>
    </citation>
    <scope>NUCLEOTIDE SEQUENCE [LARGE SCALE GENOMIC DNA]</scope>
    <source>
        <strain evidence="1 2">JCM 3224</strain>
    </source>
</reference>
<evidence type="ECO:0000313" key="1">
    <source>
        <dbReference type="EMBL" id="NNH71604.1"/>
    </source>
</evidence>
<dbReference type="AlphaFoldDB" id="A0A849BZ73"/>
<dbReference type="Gene3D" id="1.10.510.10">
    <property type="entry name" value="Transferase(Phosphotransferase) domain 1"/>
    <property type="match status" value="1"/>
</dbReference>
<dbReference type="InterPro" id="IPR011009">
    <property type="entry name" value="Kinase-like_dom_sf"/>
</dbReference>
<comment type="caution">
    <text evidence="1">The sequence shown here is derived from an EMBL/GenBank/DDBJ whole genome shotgun (WGS) entry which is preliminary data.</text>
</comment>
<name>A0A849BZ73_9NOCA</name>
<accession>A0A849BZ73</accession>
<organism evidence="1 2">
    <name type="scientific">Nocardia uniformis</name>
    <dbReference type="NCBI Taxonomy" id="53432"/>
    <lineage>
        <taxon>Bacteria</taxon>
        <taxon>Bacillati</taxon>
        <taxon>Actinomycetota</taxon>
        <taxon>Actinomycetes</taxon>
        <taxon>Mycobacteriales</taxon>
        <taxon>Nocardiaceae</taxon>
        <taxon>Nocardia</taxon>
    </lineage>
</organism>
<evidence type="ECO:0008006" key="3">
    <source>
        <dbReference type="Google" id="ProtNLM"/>
    </source>
</evidence>